<proteinExistence type="predicted"/>
<dbReference type="Proteomes" id="UP000078582">
    <property type="component" value="Chromosome"/>
</dbReference>
<sequence>MAKRPNRQKLLKNKLKHLQQVSEHKQQAKAKAQIEEQQQAMAKNLALLSDEDEPSQPIDSHTTTNTSLAADRVNSNSKVPIADTETSTHVTQESEKEVSQSVKTVPKVIKEEQKVITPIVAAKPTATATLLKSAGQAADLVKSPQVASTADPATSNLVAERTVNEPANQVSNTESEPVDLTAQAKTSEKIMDKKGNRRGIYWEMITQQLQQWLVQGEITRLPQLPITPALLVDLNQNLPHRLPKSYQQFLTEFGAVDAFGYFFAGKSTNPAADLTYLNKAVANSLLPEATAPRLLVFAASEQGFLAYDYREEIAGEPIIVAGSGPELRQVAIDFNDLLTQMLEK</sequence>
<dbReference type="InterPro" id="IPR037883">
    <property type="entry name" value="Knr4/Smi1-like_sf"/>
</dbReference>
<dbReference type="AlphaFoldDB" id="A0A192GYU9"/>
<gene>
    <name evidence="3" type="ORF">AYR53_02340</name>
</gene>
<dbReference type="EMBL" id="CP014873">
    <property type="protein sequence ID" value="ANK61704.1"/>
    <property type="molecule type" value="Genomic_DNA"/>
</dbReference>
<dbReference type="Pfam" id="PF09346">
    <property type="entry name" value="SMI1_KNR4"/>
    <property type="match status" value="1"/>
</dbReference>
<protein>
    <recommendedName>
        <fullName evidence="2">Knr4/Smi1-like domain-containing protein</fullName>
    </recommendedName>
</protein>
<name>A0A192GYU9_9LACO</name>
<evidence type="ECO:0000313" key="3">
    <source>
        <dbReference type="EMBL" id="ANK61704.1"/>
    </source>
</evidence>
<reference evidence="3 4" key="1">
    <citation type="submission" date="2016-03" db="EMBL/GenBank/DDBJ databases">
        <title>Pediococcus and Lactobacillus from brewery environment - whole genome sequencing and assembly.</title>
        <authorList>
            <person name="Behr J."/>
            <person name="Geissler A.J."/>
            <person name="Vogel R.F."/>
        </authorList>
    </citation>
    <scope>NUCLEOTIDE SEQUENCE [LARGE SCALE GENOMIC DNA]</scope>
    <source>
        <strain evidence="3 4">TMW 1.1989</strain>
    </source>
</reference>
<feature type="domain" description="Knr4/Smi1-like" evidence="2">
    <location>
        <begin position="225"/>
        <end position="339"/>
    </location>
</feature>
<feature type="region of interest" description="Disordered" evidence="1">
    <location>
        <begin position="21"/>
        <end position="99"/>
    </location>
</feature>
<keyword evidence="4" id="KW-1185">Reference proteome</keyword>
<evidence type="ECO:0000259" key="2">
    <source>
        <dbReference type="Pfam" id="PF09346"/>
    </source>
</evidence>
<feature type="compositionally biased region" description="Low complexity" evidence="1">
    <location>
        <begin position="29"/>
        <end position="43"/>
    </location>
</feature>
<feature type="compositionally biased region" description="Polar residues" evidence="1">
    <location>
        <begin position="57"/>
        <end position="91"/>
    </location>
</feature>
<dbReference type="Gene3D" id="3.40.1580.10">
    <property type="entry name" value="SMI1/KNR4-like"/>
    <property type="match status" value="1"/>
</dbReference>
<accession>A0A192GYU9</accession>
<evidence type="ECO:0000313" key="4">
    <source>
        <dbReference type="Proteomes" id="UP000078582"/>
    </source>
</evidence>
<organism evidence="3 4">
    <name type="scientific">Loigolactobacillus backii</name>
    <dbReference type="NCBI Taxonomy" id="375175"/>
    <lineage>
        <taxon>Bacteria</taxon>
        <taxon>Bacillati</taxon>
        <taxon>Bacillota</taxon>
        <taxon>Bacilli</taxon>
        <taxon>Lactobacillales</taxon>
        <taxon>Lactobacillaceae</taxon>
        <taxon>Loigolactobacillus</taxon>
    </lineage>
</organism>
<dbReference type="GeneID" id="42981075"/>
<dbReference type="STRING" id="375175.AYR53_02340"/>
<dbReference type="SUPFAM" id="SSF160631">
    <property type="entry name" value="SMI1/KNR4-like"/>
    <property type="match status" value="1"/>
</dbReference>
<dbReference type="InterPro" id="IPR018958">
    <property type="entry name" value="Knr4/Smi1-like_dom"/>
</dbReference>
<dbReference type="RefSeq" id="WP_068279587.1">
    <property type="nucleotide sequence ID" value="NZ_CP014873.1"/>
</dbReference>
<evidence type="ECO:0000256" key="1">
    <source>
        <dbReference type="SAM" id="MobiDB-lite"/>
    </source>
</evidence>